<organism evidence="1 2">
    <name type="scientific">Rhizobium terricola</name>
    <dbReference type="NCBI Taxonomy" id="2728849"/>
    <lineage>
        <taxon>Bacteria</taxon>
        <taxon>Pseudomonadati</taxon>
        <taxon>Pseudomonadota</taxon>
        <taxon>Alphaproteobacteria</taxon>
        <taxon>Hyphomicrobiales</taxon>
        <taxon>Rhizobiaceae</taxon>
        <taxon>Rhizobium/Agrobacterium group</taxon>
        <taxon>Rhizobium</taxon>
    </lineage>
</organism>
<sequence length="104" mass="11094">MSLRPPSSLSPGRSGTLSALDYELAAEKANALARAGRSVEAALEALAEARSQASDIDGHLNDAADAVFALFIQRELCGMRDQADAIRRYAIPKDVVARLGVVRR</sequence>
<gene>
    <name evidence="1" type="ORF">HHL25_14710</name>
</gene>
<dbReference type="EMBL" id="JABBGK010000002">
    <property type="protein sequence ID" value="NML75379.1"/>
    <property type="molecule type" value="Genomic_DNA"/>
</dbReference>
<dbReference type="RefSeq" id="WP_169592448.1">
    <property type="nucleotide sequence ID" value="NZ_JABBGK010000002.1"/>
</dbReference>
<dbReference type="Proteomes" id="UP000541470">
    <property type="component" value="Unassembled WGS sequence"/>
</dbReference>
<protein>
    <submittedName>
        <fullName evidence="1">Uncharacterized protein</fullName>
    </submittedName>
</protein>
<reference evidence="1 2" key="1">
    <citation type="submission" date="2020-04" db="EMBL/GenBank/DDBJ databases">
        <title>Rhizobium sp. S-51 isolated from soil.</title>
        <authorList>
            <person name="Dahal R.H."/>
        </authorList>
    </citation>
    <scope>NUCLEOTIDE SEQUENCE [LARGE SCALE GENOMIC DNA]</scope>
    <source>
        <strain evidence="1 2">S-51</strain>
    </source>
</reference>
<evidence type="ECO:0000313" key="2">
    <source>
        <dbReference type="Proteomes" id="UP000541470"/>
    </source>
</evidence>
<evidence type="ECO:0000313" key="1">
    <source>
        <dbReference type="EMBL" id="NML75379.1"/>
    </source>
</evidence>
<keyword evidence="2" id="KW-1185">Reference proteome</keyword>
<name>A0A7Y0AXM6_9HYPH</name>
<accession>A0A7Y0AXM6</accession>
<comment type="caution">
    <text evidence="1">The sequence shown here is derived from an EMBL/GenBank/DDBJ whole genome shotgun (WGS) entry which is preliminary data.</text>
</comment>
<dbReference type="InterPro" id="IPR046606">
    <property type="entry name" value="DUF6665"/>
</dbReference>
<dbReference type="Pfam" id="PF20370">
    <property type="entry name" value="DUF6665"/>
    <property type="match status" value="1"/>
</dbReference>
<dbReference type="AlphaFoldDB" id="A0A7Y0AXM6"/>
<proteinExistence type="predicted"/>